<dbReference type="GO" id="GO:0032259">
    <property type="term" value="P:methylation"/>
    <property type="evidence" value="ECO:0007669"/>
    <property type="project" value="UniProtKB-KW"/>
</dbReference>
<keyword evidence="9" id="KW-0511">Multifunctional enzyme</keyword>
<keyword evidence="9" id="KW-0378">Hydrolase</keyword>
<evidence type="ECO:0000256" key="10">
    <source>
        <dbReference type="SAM" id="Phobius"/>
    </source>
</evidence>
<dbReference type="Pfam" id="PF01478">
    <property type="entry name" value="Peptidase_A24"/>
    <property type="match status" value="1"/>
</dbReference>
<dbReference type="Pfam" id="PF06750">
    <property type="entry name" value="A24_N_bact"/>
    <property type="match status" value="1"/>
</dbReference>
<dbReference type="InterPro" id="IPR010627">
    <property type="entry name" value="Prepilin_pept_A24_N"/>
</dbReference>
<feature type="transmembrane region" description="Helical" evidence="10">
    <location>
        <begin position="73"/>
        <end position="91"/>
    </location>
</feature>
<dbReference type="Proteomes" id="UP000178529">
    <property type="component" value="Unassembled WGS sequence"/>
</dbReference>
<evidence type="ECO:0000256" key="3">
    <source>
        <dbReference type="ARBA" id="ARBA00022475"/>
    </source>
</evidence>
<feature type="transmembrane region" description="Helical" evidence="10">
    <location>
        <begin position="157"/>
        <end position="175"/>
    </location>
</feature>
<dbReference type="EMBL" id="MHTY01000014">
    <property type="protein sequence ID" value="OHA68828.1"/>
    <property type="molecule type" value="Genomic_DNA"/>
</dbReference>
<feature type="transmembrane region" description="Helical" evidence="10">
    <location>
        <begin position="97"/>
        <end position="116"/>
    </location>
</feature>
<dbReference type="PRINTS" id="PR00864">
    <property type="entry name" value="PREPILNPTASE"/>
</dbReference>
<dbReference type="GO" id="GO:0006465">
    <property type="term" value="P:signal peptide processing"/>
    <property type="evidence" value="ECO:0007669"/>
    <property type="project" value="TreeGrafter"/>
</dbReference>
<dbReference type="GO" id="GO:0005886">
    <property type="term" value="C:plasma membrane"/>
    <property type="evidence" value="ECO:0007669"/>
    <property type="project" value="UniProtKB-SubCell"/>
</dbReference>
<keyword evidence="9" id="KW-0489">Methyltransferase</keyword>
<dbReference type="InterPro" id="IPR014032">
    <property type="entry name" value="Peptidase_A24A_bac"/>
</dbReference>
<comment type="function">
    <text evidence="9">Plays an essential role in type IV pili and type II pseudopili formation by proteolytically removing the leader sequence from substrate proteins and subsequently monomethylating the alpha-amino group of the newly exposed N-terminal phenylalanine.</text>
</comment>
<feature type="transmembrane region" description="Helical" evidence="10">
    <location>
        <begin position="128"/>
        <end position="145"/>
    </location>
</feature>
<feature type="domain" description="Prepilin peptidase A24 N-terminal" evidence="12">
    <location>
        <begin position="8"/>
        <end position="88"/>
    </location>
</feature>
<evidence type="ECO:0000313" key="14">
    <source>
        <dbReference type="Proteomes" id="UP000178529"/>
    </source>
</evidence>
<evidence type="ECO:0000256" key="4">
    <source>
        <dbReference type="ARBA" id="ARBA00022519"/>
    </source>
</evidence>
<keyword evidence="3" id="KW-1003">Cell membrane</keyword>
<evidence type="ECO:0000259" key="11">
    <source>
        <dbReference type="Pfam" id="PF01478"/>
    </source>
</evidence>
<dbReference type="GO" id="GO:0008168">
    <property type="term" value="F:methyltransferase activity"/>
    <property type="evidence" value="ECO:0007669"/>
    <property type="project" value="UniProtKB-KW"/>
</dbReference>
<sequence length="260" mass="29116">MVSFIVFLFGLVVGSFLNSVIYRLGKGESALKGRSYCPQCKHPLSWQDLIPLLSFALLQGKCRYCKAHISWQYPLVELATGIVFVVLYNLVSLSFSQVFQVPYFFAVASLLVVIFVYDLKHYLIPDKILYPAIGLVLAWRAFEILNLESWDLFRISNLGYSILPTLFFLAIFLVSRGTWMGFGDVKLALFMGLFLGWPNVLVALFVAFTLGAAVGVALILLKKKGLRSQVPFGPFLIGGTFAALFFGEAIAHWYLDLLMV</sequence>
<evidence type="ECO:0000256" key="9">
    <source>
        <dbReference type="RuleBase" id="RU003794"/>
    </source>
</evidence>
<evidence type="ECO:0000256" key="2">
    <source>
        <dbReference type="ARBA" id="ARBA00005801"/>
    </source>
</evidence>
<name>A0A1G2R8E3_9BACT</name>
<comment type="similarity">
    <text evidence="2 8">Belongs to the peptidase A24 family.</text>
</comment>
<keyword evidence="9" id="KW-0808">Transferase</keyword>
<evidence type="ECO:0000256" key="8">
    <source>
        <dbReference type="RuleBase" id="RU003793"/>
    </source>
</evidence>
<dbReference type="AlphaFoldDB" id="A0A1G2R8E3"/>
<gene>
    <name evidence="13" type="ORF">A3J68_02365</name>
</gene>
<evidence type="ECO:0000256" key="7">
    <source>
        <dbReference type="ARBA" id="ARBA00023136"/>
    </source>
</evidence>
<dbReference type="PANTHER" id="PTHR30487">
    <property type="entry name" value="TYPE 4 PREPILIN-LIKE PROTEINS LEADER PEPTIDE-PROCESSING ENZYME"/>
    <property type="match status" value="1"/>
</dbReference>
<proteinExistence type="inferred from homology"/>
<accession>A0A1G2R8E3</accession>
<organism evidence="13 14">
    <name type="scientific">Candidatus Wildermuthbacteria bacterium RIFCSPHIGHO2_02_FULL_48_16</name>
    <dbReference type="NCBI Taxonomy" id="1802453"/>
    <lineage>
        <taxon>Bacteria</taxon>
        <taxon>Candidatus Wildermuthiibacteriota</taxon>
    </lineage>
</organism>
<comment type="caution">
    <text evidence="13">The sequence shown here is derived from an EMBL/GenBank/DDBJ whole genome shotgun (WGS) entry which is preliminary data.</text>
</comment>
<evidence type="ECO:0000259" key="12">
    <source>
        <dbReference type="Pfam" id="PF06750"/>
    </source>
</evidence>
<protein>
    <recommendedName>
        <fullName evidence="9">Prepilin leader peptidase/N-methyltransferase</fullName>
        <ecNumber evidence="9">2.1.1.-</ecNumber>
        <ecNumber evidence="9">3.4.23.43</ecNumber>
    </recommendedName>
</protein>
<evidence type="ECO:0000256" key="6">
    <source>
        <dbReference type="ARBA" id="ARBA00022989"/>
    </source>
</evidence>
<evidence type="ECO:0000313" key="13">
    <source>
        <dbReference type="EMBL" id="OHA68828.1"/>
    </source>
</evidence>
<dbReference type="InterPro" id="IPR000045">
    <property type="entry name" value="Prepilin_IV_endopep_pep"/>
</dbReference>
<dbReference type="GO" id="GO:0004190">
    <property type="term" value="F:aspartic-type endopeptidase activity"/>
    <property type="evidence" value="ECO:0007669"/>
    <property type="project" value="UniProtKB-EC"/>
</dbReference>
<dbReference type="EC" id="2.1.1.-" evidence="9"/>
<evidence type="ECO:0000256" key="1">
    <source>
        <dbReference type="ARBA" id="ARBA00004429"/>
    </source>
</evidence>
<dbReference type="PANTHER" id="PTHR30487:SF0">
    <property type="entry name" value="PREPILIN LEADER PEPTIDASE_N-METHYLTRANSFERASE-RELATED"/>
    <property type="match status" value="1"/>
</dbReference>
<keyword evidence="5 9" id="KW-0812">Transmembrane</keyword>
<feature type="transmembrane region" description="Helical" evidence="10">
    <location>
        <begin position="6"/>
        <end position="25"/>
    </location>
</feature>
<keyword evidence="7 10" id="KW-0472">Membrane</keyword>
<dbReference type="InterPro" id="IPR050882">
    <property type="entry name" value="Prepilin_peptidase/N-MTase"/>
</dbReference>
<feature type="transmembrane region" description="Helical" evidence="10">
    <location>
        <begin position="187"/>
        <end position="220"/>
    </location>
</feature>
<feature type="domain" description="Prepilin type IV endopeptidase peptidase" evidence="11">
    <location>
        <begin position="106"/>
        <end position="216"/>
    </location>
</feature>
<dbReference type="Gene3D" id="1.20.120.1220">
    <property type="match status" value="1"/>
</dbReference>
<dbReference type="EC" id="3.4.23.43" evidence="9"/>
<keyword evidence="9" id="KW-0645">Protease</keyword>
<evidence type="ECO:0000256" key="5">
    <source>
        <dbReference type="ARBA" id="ARBA00022692"/>
    </source>
</evidence>
<reference evidence="13 14" key="1">
    <citation type="journal article" date="2016" name="Nat. Commun.">
        <title>Thousands of microbial genomes shed light on interconnected biogeochemical processes in an aquifer system.</title>
        <authorList>
            <person name="Anantharaman K."/>
            <person name="Brown C.T."/>
            <person name="Hug L.A."/>
            <person name="Sharon I."/>
            <person name="Castelle C.J."/>
            <person name="Probst A.J."/>
            <person name="Thomas B.C."/>
            <person name="Singh A."/>
            <person name="Wilkins M.J."/>
            <person name="Karaoz U."/>
            <person name="Brodie E.L."/>
            <person name="Williams K.H."/>
            <person name="Hubbard S.S."/>
            <person name="Banfield J.F."/>
        </authorList>
    </citation>
    <scope>NUCLEOTIDE SEQUENCE [LARGE SCALE GENOMIC DNA]</scope>
</reference>
<feature type="transmembrane region" description="Helical" evidence="10">
    <location>
        <begin position="232"/>
        <end position="255"/>
    </location>
</feature>
<comment type="catalytic activity">
    <reaction evidence="9">
        <text>Typically cleaves a -Gly-|-Phe- bond to release an N-terminal, basic peptide of 5-8 residues from type IV prepilin, and then N-methylates the new N-terminal amino group, the methyl donor being S-adenosyl-L-methionine.</text>
        <dbReference type="EC" id="3.4.23.43"/>
    </reaction>
</comment>
<keyword evidence="6 10" id="KW-1133">Transmembrane helix</keyword>
<keyword evidence="4" id="KW-0997">Cell inner membrane</keyword>
<comment type="subcellular location">
    <subcellularLocation>
        <location evidence="1">Cell inner membrane</location>
        <topology evidence="1">Multi-pass membrane protein</topology>
    </subcellularLocation>
    <subcellularLocation>
        <location evidence="9">Cell membrane</location>
        <topology evidence="9">Multi-pass membrane protein</topology>
    </subcellularLocation>
</comment>